<gene>
    <name evidence="1" type="ORF">X975_19892</name>
</gene>
<keyword evidence="2" id="KW-1185">Reference proteome</keyword>
<dbReference type="PROSITE" id="PS51257">
    <property type="entry name" value="PROKAR_LIPOPROTEIN"/>
    <property type="match status" value="1"/>
</dbReference>
<evidence type="ECO:0000313" key="1">
    <source>
        <dbReference type="EMBL" id="KFM73913.1"/>
    </source>
</evidence>
<organism evidence="1 2">
    <name type="scientific">Stegodyphus mimosarum</name>
    <name type="common">African social velvet spider</name>
    <dbReference type="NCBI Taxonomy" id="407821"/>
    <lineage>
        <taxon>Eukaryota</taxon>
        <taxon>Metazoa</taxon>
        <taxon>Ecdysozoa</taxon>
        <taxon>Arthropoda</taxon>
        <taxon>Chelicerata</taxon>
        <taxon>Arachnida</taxon>
        <taxon>Araneae</taxon>
        <taxon>Araneomorphae</taxon>
        <taxon>Entelegynae</taxon>
        <taxon>Eresoidea</taxon>
        <taxon>Eresidae</taxon>
        <taxon>Stegodyphus</taxon>
    </lineage>
</organism>
<accession>A0A087U974</accession>
<feature type="non-terminal residue" evidence="1">
    <location>
        <position position="37"/>
    </location>
</feature>
<dbReference type="EMBL" id="KK118807">
    <property type="protein sequence ID" value="KFM73913.1"/>
    <property type="molecule type" value="Genomic_DNA"/>
</dbReference>
<protein>
    <submittedName>
        <fullName evidence="1">Uncharacterized protein</fullName>
    </submittedName>
</protein>
<proteinExistence type="predicted"/>
<dbReference type="Proteomes" id="UP000054359">
    <property type="component" value="Unassembled WGS sequence"/>
</dbReference>
<sequence length="37" mass="4226">MFCMKEVFMSSNLVFACLMTSISASKFQAWEVMTVNI</sequence>
<name>A0A087U974_STEMI</name>
<dbReference type="AlphaFoldDB" id="A0A087U974"/>
<evidence type="ECO:0000313" key="2">
    <source>
        <dbReference type="Proteomes" id="UP000054359"/>
    </source>
</evidence>
<reference evidence="1 2" key="1">
    <citation type="submission" date="2013-11" db="EMBL/GenBank/DDBJ databases">
        <title>Genome sequencing of Stegodyphus mimosarum.</title>
        <authorList>
            <person name="Bechsgaard J."/>
        </authorList>
    </citation>
    <scope>NUCLEOTIDE SEQUENCE [LARGE SCALE GENOMIC DNA]</scope>
</reference>